<dbReference type="EnsemblMetazoa" id="XM_022812672">
    <property type="protein sequence ID" value="XP_022668407"/>
    <property type="gene ID" value="LOC111253375"/>
</dbReference>
<dbReference type="AlphaFoldDB" id="A0A7M7KL52"/>
<proteinExistence type="predicted"/>
<name>A0A7M7KL52_VARDE</name>
<dbReference type="GeneID" id="111253375"/>
<sequence length="186" mass="20994">MGNCVSWLCDMCPLLTPIYEQMVELGSALWQKVTEFYRMIRRALEVFFLERTDIAVCFTIAEAIFSKPRVNLHNEGFTSTTVAPGTRAELWKKSGFLPVLFKHLENVSMSGGTEVTVAELEAIGWTVDRVIEEIANVYRRTQNSHLVNGGCVNGNNSLQTERFFRLCAERLAPSLFQAMANKVHSL</sequence>
<protein>
    <submittedName>
        <fullName evidence="1">Uncharacterized protein</fullName>
    </submittedName>
</protein>
<evidence type="ECO:0000313" key="2">
    <source>
        <dbReference type="Proteomes" id="UP000594260"/>
    </source>
</evidence>
<accession>A0A7M7KL52</accession>
<keyword evidence="2" id="KW-1185">Reference proteome</keyword>
<evidence type="ECO:0000313" key="1">
    <source>
        <dbReference type="EnsemblMetazoa" id="XP_022668407"/>
    </source>
</evidence>
<dbReference type="RefSeq" id="XP_022668407.1">
    <property type="nucleotide sequence ID" value="XM_022812672.1"/>
</dbReference>
<dbReference type="Proteomes" id="UP000594260">
    <property type="component" value="Unplaced"/>
</dbReference>
<organism evidence="1 2">
    <name type="scientific">Varroa destructor</name>
    <name type="common">Honeybee mite</name>
    <dbReference type="NCBI Taxonomy" id="109461"/>
    <lineage>
        <taxon>Eukaryota</taxon>
        <taxon>Metazoa</taxon>
        <taxon>Ecdysozoa</taxon>
        <taxon>Arthropoda</taxon>
        <taxon>Chelicerata</taxon>
        <taxon>Arachnida</taxon>
        <taxon>Acari</taxon>
        <taxon>Parasitiformes</taxon>
        <taxon>Mesostigmata</taxon>
        <taxon>Gamasina</taxon>
        <taxon>Dermanyssoidea</taxon>
        <taxon>Varroidae</taxon>
        <taxon>Varroa</taxon>
    </lineage>
</organism>
<reference evidence="1" key="1">
    <citation type="submission" date="2021-01" db="UniProtKB">
        <authorList>
            <consortium name="EnsemblMetazoa"/>
        </authorList>
    </citation>
    <scope>IDENTIFICATION</scope>
</reference>